<keyword evidence="1" id="KW-0472">Membrane</keyword>
<keyword evidence="3" id="KW-1185">Reference proteome</keyword>
<organism evidence="2 3">
    <name type="scientific">Vibrio agarivorans</name>
    <dbReference type="NCBI Taxonomy" id="153622"/>
    <lineage>
        <taxon>Bacteria</taxon>
        <taxon>Pseudomonadati</taxon>
        <taxon>Pseudomonadota</taxon>
        <taxon>Gammaproteobacteria</taxon>
        <taxon>Vibrionales</taxon>
        <taxon>Vibrionaceae</taxon>
        <taxon>Vibrio</taxon>
    </lineage>
</organism>
<proteinExistence type="predicted"/>
<evidence type="ECO:0000313" key="2">
    <source>
        <dbReference type="EMBL" id="MDN2481452.1"/>
    </source>
</evidence>
<protein>
    <submittedName>
        <fullName evidence="2">DUF2982 domain-containing protein</fullName>
    </submittedName>
</protein>
<evidence type="ECO:0000313" key="3">
    <source>
        <dbReference type="Proteomes" id="UP001169719"/>
    </source>
</evidence>
<dbReference type="Proteomes" id="UP001169719">
    <property type="component" value="Unassembled WGS sequence"/>
</dbReference>
<dbReference type="RefSeq" id="WP_289961560.1">
    <property type="nucleotide sequence ID" value="NZ_JAUEOZ010000001.1"/>
</dbReference>
<feature type="transmembrane region" description="Helical" evidence="1">
    <location>
        <begin position="39"/>
        <end position="60"/>
    </location>
</feature>
<feature type="transmembrane region" description="Helical" evidence="1">
    <location>
        <begin position="12"/>
        <end position="33"/>
    </location>
</feature>
<comment type="caution">
    <text evidence="2">The sequence shown here is derived from an EMBL/GenBank/DDBJ whole genome shotgun (WGS) entry which is preliminary data.</text>
</comment>
<keyword evidence="1" id="KW-1133">Transmembrane helix</keyword>
<name>A0ABT7Y091_9VIBR</name>
<gene>
    <name evidence="2" type="ORF">QWJ08_08605</name>
</gene>
<accession>A0ABT7Y091</accession>
<evidence type="ECO:0000256" key="1">
    <source>
        <dbReference type="SAM" id="Phobius"/>
    </source>
</evidence>
<reference evidence="2" key="1">
    <citation type="submission" date="2024-05" db="EMBL/GenBank/DDBJ databases">
        <title>Genome Sequences of Four Agar- Degrading Marine Bacteria.</title>
        <authorList>
            <person name="Phillips E.K."/>
            <person name="Shaffer J.C."/>
            <person name="Henson M.W."/>
            <person name="Temperton B."/>
            <person name="Thrash C.J."/>
            <person name="Martin M.O."/>
        </authorList>
    </citation>
    <scope>NUCLEOTIDE SEQUENCE</scope>
    <source>
        <strain evidence="2">EKP203</strain>
    </source>
</reference>
<dbReference type="Pfam" id="PF11201">
    <property type="entry name" value="DUF2982"/>
    <property type="match status" value="1"/>
</dbReference>
<dbReference type="InterPro" id="IPR021367">
    <property type="entry name" value="DUF2982"/>
</dbReference>
<sequence length="225" mass="25678">MKTLHLSNRERITQSMVLKLIGIMIGVALLFLFLTSPSINTALISLLVAVAAIAMTYHIMRKAYNGFTLTPTHLQQHRVKGGWVLSWHNIERIGQCEEEVDGWKRPLPWVGIRIKDYQPFVDSICPRLAVELLMEQRALLYVGVAGNNREKFQDMVLDSKRYQSGNRCFKGLQATVANRMHHMRTAYGYDVFIAEGDLDRPIEEFIGLSRRYLAAVEPVSDKTDN</sequence>
<dbReference type="EMBL" id="JAUEOZ010000001">
    <property type="protein sequence ID" value="MDN2481452.1"/>
    <property type="molecule type" value="Genomic_DNA"/>
</dbReference>
<keyword evidence="1" id="KW-0812">Transmembrane</keyword>